<dbReference type="EMBL" id="JANIPJ010000034">
    <property type="protein sequence ID" value="MCR2807818.1"/>
    <property type="molecule type" value="Genomic_DNA"/>
</dbReference>
<dbReference type="Proteomes" id="UP001141950">
    <property type="component" value="Unassembled WGS sequence"/>
</dbReference>
<evidence type="ECO:0000256" key="1">
    <source>
        <dbReference type="SAM" id="Phobius"/>
    </source>
</evidence>
<evidence type="ECO:0008006" key="4">
    <source>
        <dbReference type="Google" id="ProtNLM"/>
    </source>
</evidence>
<feature type="transmembrane region" description="Helical" evidence="1">
    <location>
        <begin position="503"/>
        <end position="527"/>
    </location>
</feature>
<name>A0A9X2SDF1_9BACL</name>
<evidence type="ECO:0000313" key="2">
    <source>
        <dbReference type="EMBL" id="MCR2807818.1"/>
    </source>
</evidence>
<proteinExistence type="predicted"/>
<dbReference type="AlphaFoldDB" id="A0A9X2SDF1"/>
<keyword evidence="1" id="KW-0812">Transmembrane</keyword>
<keyword evidence="3" id="KW-1185">Reference proteome</keyword>
<keyword evidence="1" id="KW-1133">Transmembrane helix</keyword>
<dbReference type="RefSeq" id="WP_257452663.1">
    <property type="nucleotide sequence ID" value="NZ_JANIPJ010000034.1"/>
</dbReference>
<evidence type="ECO:0000313" key="3">
    <source>
        <dbReference type="Proteomes" id="UP001141950"/>
    </source>
</evidence>
<gene>
    <name evidence="2" type="ORF">NQZ67_28470</name>
</gene>
<organism evidence="2 3">
    <name type="scientific">Paenibacillus soyae</name>
    <dbReference type="NCBI Taxonomy" id="2969249"/>
    <lineage>
        <taxon>Bacteria</taxon>
        <taxon>Bacillati</taxon>
        <taxon>Bacillota</taxon>
        <taxon>Bacilli</taxon>
        <taxon>Bacillales</taxon>
        <taxon>Paenibacillaceae</taxon>
        <taxon>Paenibacillus</taxon>
    </lineage>
</organism>
<comment type="caution">
    <text evidence="2">The sequence shown here is derived from an EMBL/GenBank/DDBJ whole genome shotgun (WGS) entry which is preliminary data.</text>
</comment>
<reference evidence="2" key="1">
    <citation type="submission" date="2022-08" db="EMBL/GenBank/DDBJ databases">
        <title>The genomic sequence of strain Paenibacillus sp. SCIV0701.</title>
        <authorList>
            <person name="Zhao H."/>
        </authorList>
    </citation>
    <scope>NUCLEOTIDE SEQUENCE</scope>
    <source>
        <strain evidence="2">SCIV0701</strain>
    </source>
</reference>
<keyword evidence="1" id="KW-0472">Membrane</keyword>
<sequence length="533" mass="59190">MRRRPLNQAVPKLKPSMTRLLILVISFCTAASVTLQPHVIQAEEQPPRRVLLLFDSLAIGTAREGNVEAMLRLLAVKGLQAKLQRVDEYREGQLAEYRGLVFMANNPKPDGSNARHLYAEDLLRYGLPYLHAGYDLPSAFAERLRLRTALSEAEQAQVTIGPLEGAPLGEAERMPYISDSQGTPYGSVAWPSSGKQAPFAVLEQGIAYAPVFVAGAASELAMAYMLKDWLGDSRTGSAHLLLKEIYPFTDLALLQATADALYDAGLPFIYSVRPVFANTDFPAMRRYLEVLKYAQSRNGTIFAEAPVVSGAAGIQTSPIKEKMAGFLNLLAESSIVPLGVGADAGLYLRNEGQFAEEGMAFFRSSALYPDSDAFYLEQAELNTTFPESMLCVRWDELEPYWKDRSSATLPVDVAMYADFFTDAAGMESALRRWKSDWIVFADFKKGRHLTRTEAYSLESSQGTLAINGSPIGLNDAVRAVSADYAYREEERKSLERLFTVQNYVYVTVICFSLIVFGVFLLIGVRLYRRKFMK</sequence>
<accession>A0A9X2SDF1</accession>
<protein>
    <recommendedName>
        <fullName evidence="4">DUF2334 domain-containing protein</fullName>
    </recommendedName>
</protein>